<keyword evidence="6" id="KW-0406">Ion transport</keyword>
<dbReference type="PANTHER" id="PTHR30069">
    <property type="entry name" value="TONB-DEPENDENT OUTER MEMBRANE RECEPTOR"/>
    <property type="match status" value="1"/>
</dbReference>
<evidence type="ECO:0000256" key="9">
    <source>
        <dbReference type="ARBA" id="ARBA00023237"/>
    </source>
</evidence>
<dbReference type="AlphaFoldDB" id="A0A2Z4GAG5"/>
<dbReference type="RefSeq" id="WP_111371223.1">
    <property type="nucleotide sequence ID" value="NZ_CP029480.1"/>
</dbReference>
<evidence type="ECO:0000256" key="6">
    <source>
        <dbReference type="ARBA" id="ARBA00023065"/>
    </source>
</evidence>
<comment type="subcellular location">
    <subcellularLocation>
        <location evidence="1 10">Cell outer membrane</location>
        <topology evidence="1 10">Multi-pass membrane protein</topology>
    </subcellularLocation>
</comment>
<dbReference type="InterPro" id="IPR000531">
    <property type="entry name" value="Beta-barrel_TonB"/>
</dbReference>
<dbReference type="InterPro" id="IPR036942">
    <property type="entry name" value="Beta-barrel_TonB_sf"/>
</dbReference>
<evidence type="ECO:0000256" key="12">
    <source>
        <dbReference type="SAM" id="SignalP"/>
    </source>
</evidence>
<evidence type="ECO:0008006" key="17">
    <source>
        <dbReference type="Google" id="ProtNLM"/>
    </source>
</evidence>
<feature type="domain" description="TonB-dependent receptor plug" evidence="14">
    <location>
        <begin position="42"/>
        <end position="149"/>
    </location>
</feature>
<dbReference type="InterPro" id="IPR039426">
    <property type="entry name" value="TonB-dep_rcpt-like"/>
</dbReference>
<keyword evidence="16" id="KW-1185">Reference proteome</keyword>
<dbReference type="KEGG" id="als:DJ013_08015"/>
<dbReference type="Proteomes" id="UP000249873">
    <property type="component" value="Chromosome"/>
</dbReference>
<dbReference type="EMBL" id="CP029480">
    <property type="protein sequence ID" value="AWV98121.1"/>
    <property type="molecule type" value="Genomic_DNA"/>
</dbReference>
<dbReference type="InterPro" id="IPR037066">
    <property type="entry name" value="Plug_dom_sf"/>
</dbReference>
<organism evidence="15 16">
    <name type="scientific">Arcticibacterium luteifluviistationis</name>
    <dbReference type="NCBI Taxonomy" id="1784714"/>
    <lineage>
        <taxon>Bacteria</taxon>
        <taxon>Pseudomonadati</taxon>
        <taxon>Bacteroidota</taxon>
        <taxon>Cytophagia</taxon>
        <taxon>Cytophagales</taxon>
        <taxon>Leadbetterellaceae</taxon>
        <taxon>Arcticibacterium</taxon>
    </lineage>
</organism>
<dbReference type="PANTHER" id="PTHR30069:SF53">
    <property type="entry name" value="COLICIN I RECEPTOR-RELATED"/>
    <property type="match status" value="1"/>
</dbReference>
<reference evidence="15 16" key="1">
    <citation type="submission" date="2018-05" db="EMBL/GenBank/DDBJ databases">
        <title>Complete genome sequence of Arcticibacterium luteifluviistationis SM1504T, a cytophagaceae bacterium isolated from Arctic surface seawater.</title>
        <authorList>
            <person name="Li Y."/>
            <person name="Qin Q.-L."/>
        </authorList>
    </citation>
    <scope>NUCLEOTIDE SEQUENCE [LARGE SCALE GENOMIC DNA]</scope>
    <source>
        <strain evidence="15 16">SM1504</strain>
    </source>
</reference>
<evidence type="ECO:0000313" key="15">
    <source>
        <dbReference type="EMBL" id="AWV98121.1"/>
    </source>
</evidence>
<evidence type="ECO:0000256" key="8">
    <source>
        <dbReference type="ARBA" id="ARBA00023136"/>
    </source>
</evidence>
<dbReference type="Gene3D" id="2.170.130.10">
    <property type="entry name" value="TonB-dependent receptor, plug domain"/>
    <property type="match status" value="1"/>
</dbReference>
<evidence type="ECO:0000256" key="1">
    <source>
        <dbReference type="ARBA" id="ARBA00004571"/>
    </source>
</evidence>
<proteinExistence type="inferred from homology"/>
<gene>
    <name evidence="15" type="ORF">DJ013_08015</name>
</gene>
<dbReference type="Pfam" id="PF07715">
    <property type="entry name" value="Plug"/>
    <property type="match status" value="1"/>
</dbReference>
<feature type="signal peptide" evidence="12">
    <location>
        <begin position="1"/>
        <end position="22"/>
    </location>
</feature>
<feature type="chain" id="PRO_5016458470" description="TonB-dependent receptor" evidence="12">
    <location>
        <begin position="23"/>
        <end position="645"/>
    </location>
</feature>
<evidence type="ECO:0000256" key="10">
    <source>
        <dbReference type="PROSITE-ProRule" id="PRU01360"/>
    </source>
</evidence>
<name>A0A2Z4GAG5_9BACT</name>
<dbReference type="GO" id="GO:0015889">
    <property type="term" value="P:cobalamin transport"/>
    <property type="evidence" value="ECO:0007669"/>
    <property type="project" value="TreeGrafter"/>
</dbReference>
<dbReference type="SUPFAM" id="SSF56935">
    <property type="entry name" value="Porins"/>
    <property type="match status" value="1"/>
</dbReference>
<keyword evidence="4 10" id="KW-0812">Transmembrane</keyword>
<protein>
    <recommendedName>
        <fullName evidence="17">TonB-dependent receptor</fullName>
    </recommendedName>
</protein>
<keyword evidence="2 10" id="KW-0813">Transport</keyword>
<dbReference type="GO" id="GO:0006811">
    <property type="term" value="P:monoatomic ion transport"/>
    <property type="evidence" value="ECO:0007669"/>
    <property type="project" value="UniProtKB-KW"/>
</dbReference>
<keyword evidence="8 10" id="KW-0472">Membrane</keyword>
<dbReference type="PROSITE" id="PS52016">
    <property type="entry name" value="TONB_DEPENDENT_REC_3"/>
    <property type="match status" value="1"/>
</dbReference>
<dbReference type="OrthoDB" id="9758472at2"/>
<evidence type="ECO:0000259" key="13">
    <source>
        <dbReference type="Pfam" id="PF00593"/>
    </source>
</evidence>
<keyword evidence="7 11" id="KW-0798">TonB box</keyword>
<evidence type="ECO:0000256" key="11">
    <source>
        <dbReference type="RuleBase" id="RU003357"/>
    </source>
</evidence>
<keyword evidence="5 12" id="KW-0732">Signal</keyword>
<evidence type="ECO:0000256" key="2">
    <source>
        <dbReference type="ARBA" id="ARBA00022448"/>
    </source>
</evidence>
<dbReference type="CDD" id="cd01347">
    <property type="entry name" value="ligand_gated_channel"/>
    <property type="match status" value="1"/>
</dbReference>
<evidence type="ECO:0000259" key="14">
    <source>
        <dbReference type="Pfam" id="PF07715"/>
    </source>
</evidence>
<evidence type="ECO:0000313" key="16">
    <source>
        <dbReference type="Proteomes" id="UP000249873"/>
    </source>
</evidence>
<dbReference type="Gene3D" id="2.40.170.20">
    <property type="entry name" value="TonB-dependent receptor, beta-barrel domain"/>
    <property type="match status" value="1"/>
</dbReference>
<dbReference type="Pfam" id="PF00593">
    <property type="entry name" value="TonB_dep_Rec_b-barrel"/>
    <property type="match status" value="1"/>
</dbReference>
<evidence type="ECO:0000256" key="7">
    <source>
        <dbReference type="ARBA" id="ARBA00023077"/>
    </source>
</evidence>
<keyword evidence="9 10" id="KW-0998">Cell outer membrane</keyword>
<accession>A0A2Z4GAG5</accession>
<evidence type="ECO:0000256" key="3">
    <source>
        <dbReference type="ARBA" id="ARBA00022452"/>
    </source>
</evidence>
<comment type="similarity">
    <text evidence="10 11">Belongs to the TonB-dependent receptor family.</text>
</comment>
<evidence type="ECO:0000256" key="4">
    <source>
        <dbReference type="ARBA" id="ARBA00022692"/>
    </source>
</evidence>
<dbReference type="InterPro" id="IPR012910">
    <property type="entry name" value="Plug_dom"/>
</dbReference>
<feature type="domain" description="TonB-dependent receptor-like beta-barrel" evidence="13">
    <location>
        <begin position="257"/>
        <end position="620"/>
    </location>
</feature>
<keyword evidence="3 10" id="KW-1134">Transmembrane beta strand</keyword>
<dbReference type="GO" id="GO:0009279">
    <property type="term" value="C:cell outer membrane"/>
    <property type="evidence" value="ECO:0007669"/>
    <property type="project" value="UniProtKB-SubCell"/>
</dbReference>
<sequence length="645" mass="71159">MFTFFRKSLILSVCFIATSVMAQKTLEEVNVVTTKLPQKSSQLAKSMIVLGDSVIRAHAGWSVSDLLQKQVGINVVGAGQPLGSIQSLFLRGASSGKTLILLDGVPLYDPSSTEGNYDLNLINLQFIERIEILKGGQSTLYGSDAVAGVINFISKKGSKKPFTPYGKLSYGSFNTLDLGLGVNGDLAGFNYNLGFNKVKSDGFSSAVSSLATEENDGFDRTSLNAQLSKQFGEVTVRAFGRQTDYTADLDAGALVDEKDYVFNSENFQVGVGADWVKEKFQLHFNAHTSQVDRTFEDDSSFVAESAFAKYSYSTFGSKSNFYDLYAQFFVNEDIKILLGADLRNQSIAQTYYSVSAFGPFEDVPLLYDDTKIDNFSVYSAVDVSVNQKVGIELGGRLNSHSEYGTNFSYSLNPYFRANEMITVFGVLATSYKNPTLYQLYSPYGNLDLVPETSRNIELGFKYNNTEKGSSASVAYFNRRNEDKVTFLSLDTPPYGQYINIDEQQTSGIELSASQQVGPVSLHGNYTFLDGFNSLLAEEEQEYNLIRVPKNSLNLGASLSLCEKLSIGLDYQFVGERTDGFYDSNLFQTVAVDLDAYSLIDLSVSYLIKPNFKVFAAGSNIFNTDYTEVYGYNSRPANFKIGLAYN</sequence>
<evidence type="ECO:0000256" key="5">
    <source>
        <dbReference type="ARBA" id="ARBA00022729"/>
    </source>
</evidence>